<keyword evidence="1" id="KW-0812">Transmembrane</keyword>
<reference evidence="2" key="1">
    <citation type="submission" date="2023-01" db="EMBL/GenBank/DDBJ databases">
        <title>Genome analysis of 13 Lactobacillus isolated from gut of wild boar.</title>
        <authorList>
            <person name="Papp P."/>
            <person name="Libisch B."/>
            <person name="Nagy T."/>
            <person name="Olasz F."/>
        </authorList>
    </citation>
    <scope>NUCLEOTIDE SEQUENCE</scope>
    <source>
        <strain evidence="2">F146</strain>
    </source>
</reference>
<dbReference type="AlphaFoldDB" id="A0AAJ1HV62"/>
<gene>
    <name evidence="2" type="ORF">PO250_01855</name>
</gene>
<protein>
    <submittedName>
        <fullName evidence="2">Uncharacterized protein</fullName>
    </submittedName>
</protein>
<organism evidence="2 3">
    <name type="scientific">Limosilactobacillus mucosae</name>
    <name type="common">Lactobacillus mucosae</name>
    <dbReference type="NCBI Taxonomy" id="97478"/>
    <lineage>
        <taxon>Bacteria</taxon>
        <taxon>Bacillati</taxon>
        <taxon>Bacillota</taxon>
        <taxon>Bacilli</taxon>
        <taxon>Lactobacillales</taxon>
        <taxon>Lactobacillaceae</taxon>
        <taxon>Limosilactobacillus</taxon>
    </lineage>
</organism>
<sequence length="206" mass="22839">MWTKRKQYLCGILGILIICSWGIIGLRLIQLRKYQNISQQYRAQILSINANISTKQYELKKKAAANSVTSQSRVWMTATDDATQQSVKLFNILLTFGSTAEYNHRKKLARPYLDSASLKNNQLFGSDNDGSGGHYIDSAGLSSRYSSSVLSAGMANGNQIPVLIKSSLEANNGVSEDVFVADYDYKNHKFLNLTKLSNLVQSASNN</sequence>
<evidence type="ECO:0000256" key="1">
    <source>
        <dbReference type="SAM" id="Phobius"/>
    </source>
</evidence>
<keyword evidence="1" id="KW-0472">Membrane</keyword>
<comment type="caution">
    <text evidence="2">The sequence shown here is derived from an EMBL/GenBank/DDBJ whole genome shotgun (WGS) entry which is preliminary data.</text>
</comment>
<keyword evidence="1" id="KW-1133">Transmembrane helix</keyword>
<dbReference type="Proteomes" id="UP001220670">
    <property type="component" value="Unassembled WGS sequence"/>
</dbReference>
<proteinExistence type="predicted"/>
<dbReference type="RefSeq" id="WP_272225740.1">
    <property type="nucleotide sequence ID" value="NZ_JAQONE010000005.1"/>
</dbReference>
<accession>A0AAJ1HV62</accession>
<feature type="transmembrane region" description="Helical" evidence="1">
    <location>
        <begin position="6"/>
        <end position="29"/>
    </location>
</feature>
<evidence type="ECO:0000313" key="3">
    <source>
        <dbReference type="Proteomes" id="UP001220670"/>
    </source>
</evidence>
<evidence type="ECO:0000313" key="2">
    <source>
        <dbReference type="EMBL" id="MDC2829080.1"/>
    </source>
</evidence>
<name>A0AAJ1HV62_LIMMU</name>
<dbReference type="EMBL" id="JAQONE010000005">
    <property type="protein sequence ID" value="MDC2829080.1"/>
    <property type="molecule type" value="Genomic_DNA"/>
</dbReference>